<gene>
    <name evidence="1" type="ORF">COB13_03875</name>
</gene>
<organism evidence="1">
    <name type="scientific">OCS116 cluster bacterium</name>
    <dbReference type="NCBI Taxonomy" id="2030921"/>
    <lineage>
        <taxon>Bacteria</taxon>
        <taxon>Pseudomonadati</taxon>
        <taxon>Pseudomonadota</taxon>
        <taxon>Alphaproteobacteria</taxon>
        <taxon>OCS116 cluster</taxon>
    </lineage>
</organism>
<proteinExistence type="predicted"/>
<protein>
    <submittedName>
        <fullName evidence="1">Uncharacterized protein</fullName>
    </submittedName>
</protein>
<evidence type="ECO:0000313" key="1">
    <source>
        <dbReference type="EMBL" id="PCJ03086.1"/>
    </source>
</evidence>
<reference evidence="1" key="2">
    <citation type="journal article" date="2018" name="ISME J.">
        <title>A dynamic microbial community with high functional redundancy inhabits the cold, oxic subseafloor aquifer.</title>
        <authorList>
            <person name="Tully B.J."/>
            <person name="Wheat C.G."/>
            <person name="Glazer B.T."/>
            <person name="Huber J.A."/>
        </authorList>
    </citation>
    <scope>NUCLEOTIDE SEQUENCE</scope>
    <source>
        <strain evidence="1">NORP83</strain>
    </source>
</reference>
<name>A0A2A4Z985_9PROT</name>
<dbReference type="AlphaFoldDB" id="A0A2A4Z985"/>
<dbReference type="EMBL" id="NVUS01000003">
    <property type="protein sequence ID" value="PCJ03086.1"/>
    <property type="molecule type" value="Genomic_DNA"/>
</dbReference>
<comment type="caution">
    <text evidence="1">The sequence shown here is derived from an EMBL/GenBank/DDBJ whole genome shotgun (WGS) entry which is preliminary data.</text>
</comment>
<reference key="1">
    <citation type="submission" date="2017-08" db="EMBL/GenBank/DDBJ databases">
        <title>A dynamic microbial community with high functional redundancy inhabits the cold, oxic subseafloor aquifer.</title>
        <authorList>
            <person name="Tully B.J."/>
            <person name="Wheat C.G."/>
            <person name="Glazer B.T."/>
            <person name="Huber J.A."/>
        </authorList>
    </citation>
    <scope>NUCLEOTIDE SEQUENCE [LARGE SCALE GENOMIC DNA]</scope>
</reference>
<sequence length="267" mass="29572">MFRQIIIKIAFALIILPLSSIHSIATPSIEMSNLKAITSSQKLEQVNTVLIAAGRPPHRPRPIKKITPRTAKPKINVKKPSASLGKKSPSRAQVIPQITGKTRQKPSTQIRPVKFPKKTSVSGVKAKIFSNKIQAFAKKIASQPLSASQKKLTLSRIRKSSTYIRPKNWLQITGALKKAAREKGDTNIGSANRKLANEMGKSWVGPNYRLASDKRTLVSKDGLRQYRPPTTKPNSRLAKTGIQANFESRTHPGKKDWINNAHLDIVD</sequence>
<accession>A0A2A4Z985</accession>